<dbReference type="Pfam" id="PF01595">
    <property type="entry name" value="CNNM"/>
    <property type="match status" value="1"/>
</dbReference>
<dbReference type="GO" id="GO:0005886">
    <property type="term" value="C:plasma membrane"/>
    <property type="evidence" value="ECO:0007669"/>
    <property type="project" value="UniProtKB-SubCell"/>
</dbReference>
<name>A0A849BLS8_9ACTN</name>
<evidence type="ECO:0000256" key="5">
    <source>
        <dbReference type="ARBA" id="ARBA00022737"/>
    </source>
</evidence>
<evidence type="ECO:0000256" key="2">
    <source>
        <dbReference type="ARBA" id="ARBA00006337"/>
    </source>
</evidence>
<dbReference type="AlphaFoldDB" id="A0A849BLS8"/>
<keyword evidence="3" id="KW-1003">Cell membrane</keyword>
<dbReference type="Gene3D" id="3.10.580.10">
    <property type="entry name" value="CBS-domain"/>
    <property type="match status" value="1"/>
</dbReference>
<organism evidence="15 16">
    <name type="scientific">Pseudokineococcus marinus</name>
    <dbReference type="NCBI Taxonomy" id="351215"/>
    <lineage>
        <taxon>Bacteria</taxon>
        <taxon>Bacillati</taxon>
        <taxon>Actinomycetota</taxon>
        <taxon>Actinomycetes</taxon>
        <taxon>Kineosporiales</taxon>
        <taxon>Kineosporiaceae</taxon>
        <taxon>Pseudokineococcus</taxon>
    </lineage>
</organism>
<dbReference type="InterPro" id="IPR046342">
    <property type="entry name" value="CBS_dom_sf"/>
</dbReference>
<dbReference type="Proteomes" id="UP000555552">
    <property type="component" value="Unassembled WGS sequence"/>
</dbReference>
<dbReference type="InterPro" id="IPR051676">
    <property type="entry name" value="UPF0053_domain"/>
</dbReference>
<dbReference type="Pfam" id="PF03471">
    <property type="entry name" value="CorC_HlyC"/>
    <property type="match status" value="1"/>
</dbReference>
<feature type="domain" description="CBS" evidence="13">
    <location>
        <begin position="217"/>
        <end position="277"/>
    </location>
</feature>
<dbReference type="PANTHER" id="PTHR43099">
    <property type="entry name" value="UPF0053 PROTEIN YRKA"/>
    <property type="match status" value="1"/>
</dbReference>
<comment type="subcellular location">
    <subcellularLocation>
        <location evidence="1">Cell membrane</location>
        <topology evidence="1">Multi-pass membrane protein</topology>
    </subcellularLocation>
</comment>
<evidence type="ECO:0000256" key="3">
    <source>
        <dbReference type="ARBA" id="ARBA00022475"/>
    </source>
</evidence>
<keyword evidence="6 10" id="KW-1133">Transmembrane helix</keyword>
<evidence type="ECO:0000256" key="10">
    <source>
        <dbReference type="PROSITE-ProRule" id="PRU01193"/>
    </source>
</evidence>
<dbReference type="SMART" id="SM01091">
    <property type="entry name" value="CorC_HlyC"/>
    <property type="match status" value="1"/>
</dbReference>
<keyword evidence="16" id="KW-1185">Reference proteome</keyword>
<dbReference type="SUPFAM" id="SSF54631">
    <property type="entry name" value="CBS-domain pair"/>
    <property type="match status" value="1"/>
</dbReference>
<dbReference type="CDD" id="cd04590">
    <property type="entry name" value="CBS_pair_CorC_HlyC_assoc"/>
    <property type="match status" value="1"/>
</dbReference>
<keyword evidence="4 10" id="KW-0812">Transmembrane</keyword>
<feature type="transmembrane region" description="Helical" evidence="12">
    <location>
        <begin position="59"/>
        <end position="78"/>
    </location>
</feature>
<dbReference type="InterPro" id="IPR016169">
    <property type="entry name" value="FAD-bd_PCMH_sub2"/>
</dbReference>
<protein>
    <submittedName>
        <fullName evidence="15">HlyC/CorC family transporter</fullName>
    </submittedName>
</protein>
<gene>
    <name evidence="15" type="ORF">HLB09_13820</name>
</gene>
<evidence type="ECO:0000256" key="1">
    <source>
        <dbReference type="ARBA" id="ARBA00004651"/>
    </source>
</evidence>
<evidence type="ECO:0000256" key="6">
    <source>
        <dbReference type="ARBA" id="ARBA00022989"/>
    </source>
</evidence>
<feature type="transmembrane region" description="Helical" evidence="12">
    <location>
        <begin position="98"/>
        <end position="119"/>
    </location>
</feature>
<evidence type="ECO:0000259" key="14">
    <source>
        <dbReference type="PROSITE" id="PS51846"/>
    </source>
</evidence>
<feature type="transmembrane region" description="Helical" evidence="12">
    <location>
        <begin position="6"/>
        <end position="28"/>
    </location>
</feature>
<dbReference type="InterPro" id="IPR002550">
    <property type="entry name" value="CNNM"/>
</dbReference>
<dbReference type="FunFam" id="3.10.580.10:FF:000002">
    <property type="entry name" value="Magnesium/cobalt efflux protein CorC"/>
    <property type="match status" value="1"/>
</dbReference>
<dbReference type="PROSITE" id="PS51371">
    <property type="entry name" value="CBS"/>
    <property type="match status" value="2"/>
</dbReference>
<evidence type="ECO:0000256" key="9">
    <source>
        <dbReference type="PROSITE-ProRule" id="PRU00703"/>
    </source>
</evidence>
<evidence type="ECO:0000256" key="12">
    <source>
        <dbReference type="SAM" id="Phobius"/>
    </source>
</evidence>
<feature type="non-terminal residue" evidence="15">
    <location>
        <position position="478"/>
    </location>
</feature>
<keyword evidence="8 10" id="KW-0472">Membrane</keyword>
<dbReference type="GO" id="GO:0050660">
    <property type="term" value="F:flavin adenine dinucleotide binding"/>
    <property type="evidence" value="ECO:0007669"/>
    <property type="project" value="InterPro"/>
</dbReference>
<accession>A0A849BLS8</accession>
<dbReference type="SMART" id="SM00116">
    <property type="entry name" value="CBS"/>
    <property type="match status" value="2"/>
</dbReference>
<dbReference type="InterPro" id="IPR036318">
    <property type="entry name" value="FAD-bd_PCMH-like_sf"/>
</dbReference>
<dbReference type="RefSeq" id="WP_171203919.1">
    <property type="nucleotide sequence ID" value="NZ_JABEMA010000270.1"/>
</dbReference>
<evidence type="ECO:0000256" key="8">
    <source>
        <dbReference type="ARBA" id="ARBA00023136"/>
    </source>
</evidence>
<dbReference type="PROSITE" id="PS51846">
    <property type="entry name" value="CNNM"/>
    <property type="match status" value="1"/>
</dbReference>
<evidence type="ECO:0000256" key="11">
    <source>
        <dbReference type="SAM" id="MobiDB-lite"/>
    </source>
</evidence>
<dbReference type="SUPFAM" id="SSF56176">
    <property type="entry name" value="FAD-binding/transporter-associated domain-like"/>
    <property type="match status" value="1"/>
</dbReference>
<proteinExistence type="inferred from homology"/>
<dbReference type="InterPro" id="IPR000644">
    <property type="entry name" value="CBS_dom"/>
</dbReference>
<feature type="region of interest" description="Disordered" evidence="11">
    <location>
        <begin position="426"/>
        <end position="478"/>
    </location>
</feature>
<keyword evidence="7 9" id="KW-0129">CBS domain</keyword>
<feature type="compositionally biased region" description="Basic and acidic residues" evidence="11">
    <location>
        <begin position="426"/>
        <end position="449"/>
    </location>
</feature>
<dbReference type="Pfam" id="PF00571">
    <property type="entry name" value="CBS"/>
    <property type="match status" value="2"/>
</dbReference>
<sequence length="478" mass="50582">MSLGWEILLVLVFVLVGGVFAMSELALVSLRDGQVRAMVGERLRGAAAVERLRASTNRFLSAVQIGVTAAGFFASAYGGATIAGRLTPVLEGWGVPGGVASTISLVVITALVSYVSLVLGELVPKRIALQKPDTVSRLVAPMLDRIAKLATPVIWLLDKSTNLVVRLLGMDPGEERDEVSEEELREMVSTHEDLDDDERRLIDDVFAAADRRVAEVMIPRTEVEFLDGDLSLEEAAGQIEHQAHSRYPITGEGVDDIIGFVHVRDVLTALRHQDPASPLTAVMRPVSLVTGTQAVLPALSAMRRDRRHIAVVVDEYGGTDGIVTLEDLVEELVGDIEDEHDRAEADAGAAVRGQVEVSGLLHRDEVVDETGVQLPEGSFETLGGFVMAELGRVPAEGDSVEALGHRFTVLRLDGRRADRVCVERLGDEDGAGRDGSAGEERSSGREPHGRAGSGDVGTGVTAGASGGADGDGGGADGT</sequence>
<feature type="domain" description="CBS" evidence="13">
    <location>
        <begin position="282"/>
        <end position="339"/>
    </location>
</feature>
<feature type="compositionally biased region" description="Gly residues" evidence="11">
    <location>
        <begin position="464"/>
        <end position="478"/>
    </location>
</feature>
<dbReference type="Gene3D" id="3.30.465.10">
    <property type="match status" value="1"/>
</dbReference>
<evidence type="ECO:0000256" key="4">
    <source>
        <dbReference type="ARBA" id="ARBA00022692"/>
    </source>
</evidence>
<evidence type="ECO:0000313" key="15">
    <source>
        <dbReference type="EMBL" id="NNH24150.1"/>
    </source>
</evidence>
<comment type="caution">
    <text evidence="15">The sequence shown here is derived from an EMBL/GenBank/DDBJ whole genome shotgun (WGS) entry which is preliminary data.</text>
</comment>
<dbReference type="EMBL" id="JABEMA010000270">
    <property type="protein sequence ID" value="NNH24150.1"/>
    <property type="molecule type" value="Genomic_DNA"/>
</dbReference>
<keyword evidence="5" id="KW-0677">Repeat</keyword>
<comment type="similarity">
    <text evidence="2">Belongs to the UPF0053 family.</text>
</comment>
<evidence type="ECO:0000259" key="13">
    <source>
        <dbReference type="PROSITE" id="PS51371"/>
    </source>
</evidence>
<reference evidence="15 16" key="1">
    <citation type="submission" date="2020-05" db="EMBL/GenBank/DDBJ databases">
        <title>MicrobeNet Type strains.</title>
        <authorList>
            <person name="Nicholson A.C."/>
        </authorList>
    </citation>
    <scope>NUCLEOTIDE SEQUENCE [LARGE SCALE GENOMIC DNA]</scope>
    <source>
        <strain evidence="15 16">JCM 14547</strain>
    </source>
</reference>
<feature type="domain" description="CNNM transmembrane" evidence="14">
    <location>
        <begin position="1"/>
        <end position="198"/>
    </location>
</feature>
<evidence type="ECO:0000313" key="16">
    <source>
        <dbReference type="Proteomes" id="UP000555552"/>
    </source>
</evidence>
<dbReference type="InterPro" id="IPR005170">
    <property type="entry name" value="Transptr-assoc_dom"/>
</dbReference>
<evidence type="ECO:0000256" key="7">
    <source>
        <dbReference type="ARBA" id="ARBA00023122"/>
    </source>
</evidence>
<dbReference type="PANTHER" id="PTHR43099:SF5">
    <property type="entry name" value="HLYC_CORC FAMILY TRANSPORTER"/>
    <property type="match status" value="1"/>
</dbReference>
<dbReference type="InterPro" id="IPR044751">
    <property type="entry name" value="Ion_transp-like_CBS"/>
</dbReference>